<evidence type="ECO:0000259" key="2">
    <source>
        <dbReference type="Pfam" id="PF01370"/>
    </source>
</evidence>
<dbReference type="AlphaFoldDB" id="A0A1F4Y4Q8"/>
<name>A0A1F4Y4Q8_9BACT</name>
<dbReference type="InterPro" id="IPR036291">
    <property type="entry name" value="NAD(P)-bd_dom_sf"/>
</dbReference>
<dbReference type="SUPFAM" id="SSF51735">
    <property type="entry name" value="NAD(P)-binding Rossmann-fold domains"/>
    <property type="match status" value="1"/>
</dbReference>
<organism evidence="3 4">
    <name type="scientific">Candidatus Adlerbacteria bacterium RIFOXYC1_FULL_48_26</name>
    <dbReference type="NCBI Taxonomy" id="1797247"/>
    <lineage>
        <taxon>Bacteria</taxon>
        <taxon>Candidatus Adleribacteriota</taxon>
    </lineage>
</organism>
<feature type="domain" description="NAD-dependent epimerase/dehydratase" evidence="2">
    <location>
        <begin position="5"/>
        <end position="234"/>
    </location>
</feature>
<evidence type="ECO:0000313" key="4">
    <source>
        <dbReference type="Proteomes" id="UP000176568"/>
    </source>
</evidence>
<dbReference type="EMBL" id="MEXB01000001">
    <property type="protein sequence ID" value="OGC88932.1"/>
    <property type="molecule type" value="Genomic_DNA"/>
</dbReference>
<dbReference type="Proteomes" id="UP000176568">
    <property type="component" value="Unassembled WGS sequence"/>
</dbReference>
<dbReference type="Gene3D" id="3.90.25.10">
    <property type="entry name" value="UDP-galactose 4-epimerase, domain 1"/>
    <property type="match status" value="1"/>
</dbReference>
<dbReference type="PANTHER" id="PTHR43000">
    <property type="entry name" value="DTDP-D-GLUCOSE 4,6-DEHYDRATASE-RELATED"/>
    <property type="match status" value="1"/>
</dbReference>
<comment type="caution">
    <text evidence="3">The sequence shown here is derived from an EMBL/GenBank/DDBJ whole genome shotgun (WGS) entry which is preliminary data.</text>
</comment>
<gene>
    <name evidence="3" type="ORF">A2419_01045</name>
</gene>
<comment type="similarity">
    <text evidence="1">Belongs to the NAD(P)-dependent epimerase/dehydratase family.</text>
</comment>
<dbReference type="Gene3D" id="3.40.50.720">
    <property type="entry name" value="NAD(P)-binding Rossmann-like Domain"/>
    <property type="match status" value="1"/>
</dbReference>
<evidence type="ECO:0000313" key="3">
    <source>
        <dbReference type="EMBL" id="OGC88932.1"/>
    </source>
</evidence>
<evidence type="ECO:0000256" key="1">
    <source>
        <dbReference type="ARBA" id="ARBA00007637"/>
    </source>
</evidence>
<dbReference type="STRING" id="1797247.A2419_01045"/>
<reference evidence="3 4" key="1">
    <citation type="journal article" date="2016" name="Nat. Commun.">
        <title>Thousands of microbial genomes shed light on interconnected biogeochemical processes in an aquifer system.</title>
        <authorList>
            <person name="Anantharaman K."/>
            <person name="Brown C.T."/>
            <person name="Hug L.A."/>
            <person name="Sharon I."/>
            <person name="Castelle C.J."/>
            <person name="Probst A.J."/>
            <person name="Thomas B.C."/>
            <person name="Singh A."/>
            <person name="Wilkins M.J."/>
            <person name="Karaoz U."/>
            <person name="Brodie E.L."/>
            <person name="Williams K.H."/>
            <person name="Hubbard S.S."/>
            <person name="Banfield J.F."/>
        </authorList>
    </citation>
    <scope>NUCLEOTIDE SEQUENCE [LARGE SCALE GENOMIC DNA]</scope>
</reference>
<protein>
    <recommendedName>
        <fullName evidence="2">NAD-dependent epimerase/dehydratase domain-containing protein</fullName>
    </recommendedName>
</protein>
<sequence length="301" mass="34062">MKPKVLITGGLGFIFSHVTEYFVQQGWDVVVVDKESTGSHPEIIDGSFKFYHLDVSDEEVIELVKKEAPDYVIHAAAISDVDDSTKKPHRALEKNIAGNVNLFEAVRLLPNLKKFIYVSTDEVYGECEVQKKEGDILHPKNPYSASKAAGSLIHMAYENTYPELRGKIAETRFCNVFGPRQDKRKIISLIKHAIDTNEAIPVHNEGKGYREYVYVKNIPPAIQLILEKGEGVYNLTLNNGFTVTELIGRVEKVTGKNVPTTPSHRPGMDMKYQMNGERIRNELGWKPLYEFDDALAEYFKD</sequence>
<dbReference type="Pfam" id="PF01370">
    <property type="entry name" value="Epimerase"/>
    <property type="match status" value="1"/>
</dbReference>
<proteinExistence type="inferred from homology"/>
<dbReference type="InterPro" id="IPR001509">
    <property type="entry name" value="Epimerase_deHydtase"/>
</dbReference>
<accession>A0A1F4Y4Q8</accession>